<evidence type="ECO:0000313" key="1">
    <source>
        <dbReference type="EMBL" id="PRP90367.1"/>
    </source>
</evidence>
<dbReference type="Gene3D" id="1.10.10.60">
    <property type="entry name" value="Homeodomain-like"/>
    <property type="match status" value="1"/>
</dbReference>
<dbReference type="PRINTS" id="PR01590">
    <property type="entry name" value="HTHFIS"/>
</dbReference>
<accession>A0A2S9XBY5</accession>
<sequence>MVEPAELLNDISVSFAASCNLRTLAPRLSVGLARQLPLVEVEVVTLDRDGASVRVGAHAPGVTRPWIGRRSARFLRSRWVPRATWCDELEPARVAFAPVAARLAIPAGRHGLLSLAFETDISVSLDRPSITEILVDALSGHCRRLGHLDAAARRCRVAHRNTSELPEQQIEQQIDQITEIPVEVTENPDTEISVNTVEVAMRQCISRALHASSGRIYGDAGAARLLGLKPSTLQSKMRKLGVDRRDFVGA</sequence>
<dbReference type="Proteomes" id="UP000238823">
    <property type="component" value="Unassembled WGS sequence"/>
</dbReference>
<evidence type="ECO:0008006" key="3">
    <source>
        <dbReference type="Google" id="ProtNLM"/>
    </source>
</evidence>
<protein>
    <recommendedName>
        <fullName evidence="3">DNA binding HTH domain-containing protein</fullName>
    </recommendedName>
</protein>
<comment type="caution">
    <text evidence="1">The sequence shown here is derived from an EMBL/GenBank/DDBJ whole genome shotgun (WGS) entry which is preliminary data.</text>
</comment>
<proteinExistence type="predicted"/>
<reference evidence="1 2" key="1">
    <citation type="submission" date="2018-03" db="EMBL/GenBank/DDBJ databases">
        <title>Draft Genome Sequences of the Obligatory Marine Myxobacteria Enhygromyxa salina SWB007.</title>
        <authorList>
            <person name="Poehlein A."/>
            <person name="Moghaddam J.A."/>
            <person name="Harms H."/>
            <person name="Alanjari M."/>
            <person name="Koenig G.M."/>
            <person name="Daniel R."/>
            <person name="Schaeberle T.F."/>
        </authorList>
    </citation>
    <scope>NUCLEOTIDE SEQUENCE [LARGE SCALE GENOMIC DNA]</scope>
    <source>
        <strain evidence="1 2">SWB007</strain>
    </source>
</reference>
<dbReference type="EMBL" id="PVNL01000192">
    <property type="protein sequence ID" value="PRP90367.1"/>
    <property type="molecule type" value="Genomic_DNA"/>
</dbReference>
<evidence type="ECO:0000313" key="2">
    <source>
        <dbReference type="Proteomes" id="UP000238823"/>
    </source>
</evidence>
<dbReference type="AlphaFoldDB" id="A0A2S9XBY5"/>
<gene>
    <name evidence="1" type="ORF">ENSA7_82520</name>
</gene>
<dbReference type="GO" id="GO:0043565">
    <property type="term" value="F:sequence-specific DNA binding"/>
    <property type="evidence" value="ECO:0007669"/>
    <property type="project" value="InterPro"/>
</dbReference>
<organism evidence="1 2">
    <name type="scientific">Enhygromyxa salina</name>
    <dbReference type="NCBI Taxonomy" id="215803"/>
    <lineage>
        <taxon>Bacteria</taxon>
        <taxon>Pseudomonadati</taxon>
        <taxon>Myxococcota</taxon>
        <taxon>Polyangia</taxon>
        <taxon>Nannocystales</taxon>
        <taxon>Nannocystaceae</taxon>
        <taxon>Enhygromyxa</taxon>
    </lineage>
</organism>
<name>A0A2S9XBY5_9BACT</name>
<dbReference type="InterPro" id="IPR002197">
    <property type="entry name" value="HTH_Fis"/>
</dbReference>